<comment type="caution">
    <text evidence="2">The sequence shown here is derived from an EMBL/GenBank/DDBJ whole genome shotgun (WGS) entry which is preliminary data.</text>
</comment>
<dbReference type="EMBL" id="JARAOO010000001">
    <property type="protein sequence ID" value="KAJ7981030.1"/>
    <property type="molecule type" value="Genomic_DNA"/>
</dbReference>
<gene>
    <name evidence="2" type="ORF">O6P43_000356</name>
</gene>
<evidence type="ECO:0000313" key="2">
    <source>
        <dbReference type="EMBL" id="KAJ7981030.1"/>
    </source>
</evidence>
<dbReference type="AlphaFoldDB" id="A0AAD7QGE1"/>
<reference evidence="2 3" key="1">
    <citation type="journal article" date="2023" name="Science">
        <title>Elucidation of the pathway for biosynthesis of saponin adjuvants from the soapbark tree.</title>
        <authorList>
            <person name="Reed J."/>
            <person name="Orme A."/>
            <person name="El-Demerdash A."/>
            <person name="Owen C."/>
            <person name="Martin L.B.B."/>
            <person name="Misra R.C."/>
            <person name="Kikuchi S."/>
            <person name="Rejzek M."/>
            <person name="Martin A.C."/>
            <person name="Harkess A."/>
            <person name="Leebens-Mack J."/>
            <person name="Louveau T."/>
            <person name="Stephenson M.J."/>
            <person name="Osbourn A."/>
        </authorList>
    </citation>
    <scope>NUCLEOTIDE SEQUENCE [LARGE SCALE GENOMIC DNA]</scope>
    <source>
        <strain evidence="2">S10</strain>
    </source>
</reference>
<organism evidence="2 3">
    <name type="scientific">Quillaja saponaria</name>
    <name type="common">Soap bark tree</name>
    <dbReference type="NCBI Taxonomy" id="32244"/>
    <lineage>
        <taxon>Eukaryota</taxon>
        <taxon>Viridiplantae</taxon>
        <taxon>Streptophyta</taxon>
        <taxon>Embryophyta</taxon>
        <taxon>Tracheophyta</taxon>
        <taxon>Spermatophyta</taxon>
        <taxon>Magnoliopsida</taxon>
        <taxon>eudicotyledons</taxon>
        <taxon>Gunneridae</taxon>
        <taxon>Pentapetalae</taxon>
        <taxon>rosids</taxon>
        <taxon>fabids</taxon>
        <taxon>Fabales</taxon>
        <taxon>Quillajaceae</taxon>
        <taxon>Quillaja</taxon>
    </lineage>
</organism>
<protein>
    <submittedName>
        <fullName evidence="2">Uncharacterized protein</fullName>
    </submittedName>
</protein>
<proteinExistence type="predicted"/>
<name>A0AAD7QGE1_QUISA</name>
<feature type="region of interest" description="Disordered" evidence="1">
    <location>
        <begin position="53"/>
        <end position="80"/>
    </location>
</feature>
<accession>A0AAD7QGE1</accession>
<feature type="region of interest" description="Disordered" evidence="1">
    <location>
        <begin position="1"/>
        <end position="33"/>
    </location>
</feature>
<sequence length="80" mass="9148">MLHGDDKKEKNARKKRKLGLNDDEIREGRKKDKRIKSNWDHRGLSIETKIVGEQDVPLLTKGENGPGSNLGLESKKEKKK</sequence>
<dbReference type="Proteomes" id="UP001163823">
    <property type="component" value="Chromosome 1"/>
</dbReference>
<dbReference type="KEGG" id="qsa:O6P43_000356"/>
<evidence type="ECO:0000313" key="3">
    <source>
        <dbReference type="Proteomes" id="UP001163823"/>
    </source>
</evidence>
<keyword evidence="3" id="KW-1185">Reference proteome</keyword>
<evidence type="ECO:0000256" key="1">
    <source>
        <dbReference type="SAM" id="MobiDB-lite"/>
    </source>
</evidence>